<sequence>MRPSLYSALIATSLSSVVSGLLIPRAEPITCKLQVLQSSKPLGYLSSKLNEFGEYGILTNSATEALEVTFTPESTSVRMDLNVTGATVQMPVLGGIVGFFNEGDDLESGSYHYAYIGLTSQTSVGATPQKGINSFDQAQNYDRKIESAIWSFNSTTKELIPQWVNTDNSTPRNIVLFVDKQNVLVITADKRRFEENFREEFEAQGATPLEVVGIALPRCWFYINEIQKFFPNSRELIQILTMGISGYFSVSSQSTTLWDLISSGLAPFASQTTCKLQVYQGTKPLGYLSSQRNSYGEYGALQDSAAGALSVTFSASRSKSTGLNLRVVGASADMPMLGGIIGFTTSNDNLASGSHHYAYVGLTSQTISGSIPVQGSNSFDKVQNFERKVQSAIWAVDLATKQLTAQWINTNRATPRNYLLYVADEKALVFTADKTEFKRVMNVSFSEVTLNCVA</sequence>
<name>A0A8H3C1I0_9AGAM</name>
<organism evidence="2 3">
    <name type="scientific">Rhizoctonia solani</name>
    <dbReference type="NCBI Taxonomy" id="456999"/>
    <lineage>
        <taxon>Eukaryota</taxon>
        <taxon>Fungi</taxon>
        <taxon>Dikarya</taxon>
        <taxon>Basidiomycota</taxon>
        <taxon>Agaricomycotina</taxon>
        <taxon>Agaricomycetes</taxon>
        <taxon>Cantharellales</taxon>
        <taxon>Ceratobasidiaceae</taxon>
        <taxon>Rhizoctonia</taxon>
    </lineage>
</organism>
<accession>A0A8H3C1I0</accession>
<dbReference type="EMBL" id="CAJMWS010001024">
    <property type="protein sequence ID" value="CAE6471465.1"/>
    <property type="molecule type" value="Genomic_DNA"/>
</dbReference>
<gene>
    <name evidence="2" type="ORF">RDB_LOCUS176137</name>
</gene>
<dbReference type="AlphaFoldDB" id="A0A8H3C1I0"/>
<proteinExistence type="predicted"/>
<evidence type="ECO:0000256" key="1">
    <source>
        <dbReference type="SAM" id="SignalP"/>
    </source>
</evidence>
<feature type="signal peptide" evidence="1">
    <location>
        <begin position="1"/>
        <end position="20"/>
    </location>
</feature>
<keyword evidence="1" id="KW-0732">Signal</keyword>
<evidence type="ECO:0000313" key="3">
    <source>
        <dbReference type="Proteomes" id="UP000663846"/>
    </source>
</evidence>
<reference evidence="2" key="1">
    <citation type="submission" date="2021-01" db="EMBL/GenBank/DDBJ databases">
        <authorList>
            <person name="Kaushik A."/>
        </authorList>
    </citation>
    <scope>NUCLEOTIDE SEQUENCE</scope>
    <source>
        <strain evidence="2">AG1-1C</strain>
    </source>
</reference>
<dbReference type="Proteomes" id="UP000663846">
    <property type="component" value="Unassembled WGS sequence"/>
</dbReference>
<protein>
    <submittedName>
        <fullName evidence="2">Uncharacterized protein</fullName>
    </submittedName>
</protein>
<evidence type="ECO:0000313" key="2">
    <source>
        <dbReference type="EMBL" id="CAE6471465.1"/>
    </source>
</evidence>
<comment type="caution">
    <text evidence="2">The sequence shown here is derived from an EMBL/GenBank/DDBJ whole genome shotgun (WGS) entry which is preliminary data.</text>
</comment>
<feature type="chain" id="PRO_5034851124" evidence="1">
    <location>
        <begin position="21"/>
        <end position="454"/>
    </location>
</feature>